<dbReference type="AlphaFoldDB" id="A0A543A304"/>
<evidence type="ECO:0000313" key="1">
    <source>
        <dbReference type="EMBL" id="TQL66961.1"/>
    </source>
</evidence>
<name>A0A543A304_9ACTN</name>
<keyword evidence="2" id="KW-1185">Reference proteome</keyword>
<proteinExistence type="predicted"/>
<sequence>MNPLRRSYEARVLMVPLGAGNAALADQLVGLGVDGVRVLTGADLVDATTKPLGESAWEPPSPASTGQVTEAADMVVLVATDLADAPVDTVREVCEAARAGGDLIAAVLVAPQNWDTPAGAAAMVTLRQEVDMLVTVRGPKLLAALLDVLRGGPRAEIDPQLVAEVAR</sequence>
<comment type="caution">
    <text evidence="1">The sequence shown here is derived from an EMBL/GenBank/DDBJ whole genome shotgun (WGS) entry which is preliminary data.</text>
</comment>
<dbReference type="OrthoDB" id="4457881at2"/>
<dbReference type="RefSeq" id="WP_141779108.1">
    <property type="nucleotide sequence ID" value="NZ_VFOV01000001.1"/>
</dbReference>
<reference evidence="1 2" key="1">
    <citation type="submission" date="2019-06" db="EMBL/GenBank/DDBJ databases">
        <title>Sequencing the genomes of 1000 actinobacteria strains.</title>
        <authorList>
            <person name="Klenk H.-P."/>
        </authorList>
    </citation>
    <scope>NUCLEOTIDE SEQUENCE [LARGE SCALE GENOMIC DNA]</scope>
    <source>
        <strain evidence="1 2">DSM 25218</strain>
    </source>
</reference>
<accession>A0A543A304</accession>
<organism evidence="1 2">
    <name type="scientific">Nocardioides albertanoniae</name>
    <dbReference type="NCBI Taxonomy" id="1175486"/>
    <lineage>
        <taxon>Bacteria</taxon>
        <taxon>Bacillati</taxon>
        <taxon>Actinomycetota</taxon>
        <taxon>Actinomycetes</taxon>
        <taxon>Propionibacteriales</taxon>
        <taxon>Nocardioidaceae</taxon>
        <taxon>Nocardioides</taxon>
    </lineage>
</organism>
<evidence type="ECO:0000313" key="2">
    <source>
        <dbReference type="Proteomes" id="UP000320209"/>
    </source>
</evidence>
<dbReference type="Proteomes" id="UP000320209">
    <property type="component" value="Unassembled WGS sequence"/>
</dbReference>
<gene>
    <name evidence="1" type="ORF">FB381_0832</name>
</gene>
<protein>
    <submittedName>
        <fullName evidence="1">Uncharacterized protein</fullName>
    </submittedName>
</protein>
<dbReference type="EMBL" id="VFOV01000001">
    <property type="protein sequence ID" value="TQL66961.1"/>
    <property type="molecule type" value="Genomic_DNA"/>
</dbReference>